<comment type="subcellular location">
    <subcellularLocation>
        <location evidence="1">Cell membrane</location>
        <topology evidence="1">Multi-pass membrane protein</topology>
    </subcellularLocation>
</comment>
<feature type="transmembrane region" description="Helical" evidence="6">
    <location>
        <begin position="228"/>
        <end position="248"/>
    </location>
</feature>
<gene>
    <name evidence="8" type="ORF">AB0T83_18465</name>
</gene>
<comment type="caution">
    <text evidence="8">The sequence shown here is derived from an EMBL/GenBank/DDBJ whole genome shotgun (WGS) entry which is preliminary data.</text>
</comment>
<dbReference type="Proteomes" id="UP001553161">
    <property type="component" value="Unassembled WGS sequence"/>
</dbReference>
<keyword evidence="3 6" id="KW-0812">Transmembrane</keyword>
<dbReference type="InterPro" id="IPR008457">
    <property type="entry name" value="Cu-R_CopD_dom"/>
</dbReference>
<dbReference type="Pfam" id="PF05425">
    <property type="entry name" value="CopD"/>
    <property type="match status" value="1"/>
</dbReference>
<accession>A0ABV3LED4</accession>
<dbReference type="InterPro" id="IPR032694">
    <property type="entry name" value="CopC/D"/>
</dbReference>
<dbReference type="PANTHER" id="PTHR34820">
    <property type="entry name" value="INNER MEMBRANE PROTEIN YEBZ"/>
    <property type="match status" value="1"/>
</dbReference>
<keyword evidence="9" id="KW-1185">Reference proteome</keyword>
<evidence type="ECO:0000313" key="9">
    <source>
        <dbReference type="Proteomes" id="UP001553161"/>
    </source>
</evidence>
<dbReference type="RefSeq" id="WP_366194708.1">
    <property type="nucleotide sequence ID" value="NZ_JBFBVU010000039.1"/>
</dbReference>
<evidence type="ECO:0000256" key="1">
    <source>
        <dbReference type="ARBA" id="ARBA00004651"/>
    </source>
</evidence>
<feature type="transmembrane region" description="Helical" evidence="6">
    <location>
        <begin position="12"/>
        <end position="37"/>
    </location>
</feature>
<reference evidence="8 9" key="1">
    <citation type="submission" date="2024-07" db="EMBL/GenBank/DDBJ databases">
        <authorList>
            <person name="Kang M."/>
        </authorList>
    </citation>
    <scope>NUCLEOTIDE SEQUENCE [LARGE SCALE GENOMIC DNA]</scope>
    <source>
        <strain evidence="8 9">DFM31</strain>
    </source>
</reference>
<keyword evidence="5 6" id="KW-0472">Membrane</keyword>
<evidence type="ECO:0000313" key="8">
    <source>
        <dbReference type="EMBL" id="MEV8468748.1"/>
    </source>
</evidence>
<organism evidence="8 9">
    <name type="scientific">Meridianimarinicoccus marinus</name>
    <dbReference type="NCBI Taxonomy" id="3231483"/>
    <lineage>
        <taxon>Bacteria</taxon>
        <taxon>Pseudomonadati</taxon>
        <taxon>Pseudomonadota</taxon>
        <taxon>Alphaproteobacteria</taxon>
        <taxon>Rhodobacterales</taxon>
        <taxon>Paracoccaceae</taxon>
        <taxon>Meridianimarinicoccus</taxon>
    </lineage>
</organism>
<dbReference type="PANTHER" id="PTHR34820:SF4">
    <property type="entry name" value="INNER MEMBRANE PROTEIN YEBZ"/>
    <property type="match status" value="1"/>
</dbReference>
<sequence>MIDTLASADTTVWLSILVKTLAYAATLVAAGSVLVLLGLRELTEDARGALRRMAMIGALAAAILSVLRVPVRASFLMGGSIDGAVDPMMLGVVADSPLGASVIVRLIGLALILAIFLPVRGAKWVALVGALVTCASFALRGHALGDPRLLLGTLVTVHIAGLAFWLSAFAPLARASRKEPAVKAGELAHEFGMKALWIVAVLIAAGAATLILLGATTPDVLATPYGQAFVIKLALFAGVLGLAALNKVRLTPALQAAAPGAAQRLRRSIVVESALVLAILATTAALTTVTSPPHERTGMAPLQPKTVQTAATVSGNLPWGS</sequence>
<evidence type="ECO:0000256" key="5">
    <source>
        <dbReference type="ARBA" id="ARBA00023136"/>
    </source>
</evidence>
<feature type="transmembrane region" description="Helical" evidence="6">
    <location>
        <begin position="269"/>
        <end position="289"/>
    </location>
</feature>
<keyword evidence="4 6" id="KW-1133">Transmembrane helix</keyword>
<protein>
    <submittedName>
        <fullName evidence="8">CopD family protein</fullName>
    </submittedName>
</protein>
<evidence type="ECO:0000256" key="3">
    <source>
        <dbReference type="ARBA" id="ARBA00022692"/>
    </source>
</evidence>
<evidence type="ECO:0000256" key="2">
    <source>
        <dbReference type="ARBA" id="ARBA00022475"/>
    </source>
</evidence>
<feature type="transmembrane region" description="Helical" evidence="6">
    <location>
        <begin position="124"/>
        <end position="143"/>
    </location>
</feature>
<feature type="transmembrane region" description="Helical" evidence="6">
    <location>
        <begin position="149"/>
        <end position="174"/>
    </location>
</feature>
<evidence type="ECO:0000256" key="6">
    <source>
        <dbReference type="SAM" id="Phobius"/>
    </source>
</evidence>
<name>A0ABV3LED4_9RHOB</name>
<feature type="transmembrane region" description="Helical" evidence="6">
    <location>
        <begin position="49"/>
        <end position="67"/>
    </location>
</feature>
<feature type="transmembrane region" description="Helical" evidence="6">
    <location>
        <begin position="98"/>
        <end position="117"/>
    </location>
</feature>
<feature type="domain" description="Copper resistance protein D" evidence="7">
    <location>
        <begin position="189"/>
        <end position="286"/>
    </location>
</feature>
<proteinExistence type="predicted"/>
<feature type="transmembrane region" description="Helical" evidence="6">
    <location>
        <begin position="195"/>
        <end position="216"/>
    </location>
</feature>
<keyword evidence="2" id="KW-1003">Cell membrane</keyword>
<evidence type="ECO:0000256" key="4">
    <source>
        <dbReference type="ARBA" id="ARBA00022989"/>
    </source>
</evidence>
<dbReference type="EMBL" id="JBFBVU010000039">
    <property type="protein sequence ID" value="MEV8468748.1"/>
    <property type="molecule type" value="Genomic_DNA"/>
</dbReference>
<evidence type="ECO:0000259" key="7">
    <source>
        <dbReference type="Pfam" id="PF05425"/>
    </source>
</evidence>